<feature type="region of interest" description="Disordered" evidence="11">
    <location>
        <begin position="107"/>
        <end position="140"/>
    </location>
</feature>
<gene>
    <name evidence="12" type="ORF">PPAR00522_LOCUS14047</name>
</gene>
<evidence type="ECO:0000256" key="2">
    <source>
        <dbReference type="ARBA" id="ARBA00022490"/>
    </source>
</evidence>
<dbReference type="GO" id="GO:0044458">
    <property type="term" value="P:motile cilium assembly"/>
    <property type="evidence" value="ECO:0007669"/>
    <property type="project" value="TreeGrafter"/>
</dbReference>
<organism evidence="12">
    <name type="scientific">Polytomella parva</name>
    <dbReference type="NCBI Taxonomy" id="51329"/>
    <lineage>
        <taxon>Eukaryota</taxon>
        <taxon>Viridiplantae</taxon>
        <taxon>Chlorophyta</taxon>
        <taxon>core chlorophytes</taxon>
        <taxon>Chlorophyceae</taxon>
        <taxon>CS clade</taxon>
        <taxon>Chlamydomonadales</taxon>
        <taxon>Chlamydomonadaceae</taxon>
        <taxon>Polytomella</taxon>
    </lineage>
</organism>
<evidence type="ECO:0000256" key="8">
    <source>
        <dbReference type="ARBA" id="ARBA00037822"/>
    </source>
</evidence>
<accession>A0A7S0V3D7</accession>
<dbReference type="AlphaFoldDB" id="A0A7S0V3D7"/>
<protein>
    <recommendedName>
        <fullName evidence="10">Radial spoke head protein 9 homolog</fullName>
    </recommendedName>
</protein>
<evidence type="ECO:0000313" key="12">
    <source>
        <dbReference type="EMBL" id="CAD8779058.1"/>
    </source>
</evidence>
<dbReference type="GO" id="GO:0060294">
    <property type="term" value="P:cilium movement involved in cell motility"/>
    <property type="evidence" value="ECO:0007669"/>
    <property type="project" value="TreeGrafter"/>
</dbReference>
<evidence type="ECO:0000256" key="1">
    <source>
        <dbReference type="ARBA" id="ARBA00004611"/>
    </source>
</evidence>
<keyword evidence="5" id="KW-0969">Cilium</keyword>
<proteinExistence type="inferred from homology"/>
<keyword evidence="2" id="KW-0963">Cytoplasm</keyword>
<dbReference type="EMBL" id="HBFM01021569">
    <property type="protein sequence ID" value="CAD8779058.1"/>
    <property type="molecule type" value="Transcribed_RNA"/>
</dbReference>
<evidence type="ECO:0000256" key="3">
    <source>
        <dbReference type="ARBA" id="ARBA00022794"/>
    </source>
</evidence>
<evidence type="ECO:0000256" key="11">
    <source>
        <dbReference type="SAM" id="MobiDB-lite"/>
    </source>
</evidence>
<name>A0A7S0V3D7_9CHLO</name>
<dbReference type="PANTHER" id="PTHR22069:SF0">
    <property type="entry name" value="RADIAL SPOKE HEAD PROTEIN 9 HOMOLOG"/>
    <property type="match status" value="1"/>
</dbReference>
<evidence type="ECO:0000256" key="6">
    <source>
        <dbReference type="ARBA" id="ARBA00023212"/>
    </source>
</evidence>
<dbReference type="InterPro" id="IPR055316">
    <property type="entry name" value="RSP9"/>
</dbReference>
<evidence type="ECO:0000256" key="9">
    <source>
        <dbReference type="ARBA" id="ARBA00038319"/>
    </source>
</evidence>
<dbReference type="GO" id="GO:0005930">
    <property type="term" value="C:axoneme"/>
    <property type="evidence" value="ECO:0007669"/>
    <property type="project" value="TreeGrafter"/>
</dbReference>
<evidence type="ECO:0000256" key="10">
    <source>
        <dbReference type="ARBA" id="ARBA00041080"/>
    </source>
</evidence>
<keyword evidence="7" id="KW-0966">Cell projection</keyword>
<keyword evidence="3" id="KW-0970">Cilium biogenesis/degradation</keyword>
<dbReference type="PANTHER" id="PTHR22069">
    <property type="entry name" value="MITOCHONDRIAL RIBOSOMAL PROTEIN S18"/>
    <property type="match status" value="1"/>
</dbReference>
<reference evidence="12" key="1">
    <citation type="submission" date="2021-01" db="EMBL/GenBank/DDBJ databases">
        <authorList>
            <person name="Corre E."/>
            <person name="Pelletier E."/>
            <person name="Niang G."/>
            <person name="Scheremetjew M."/>
            <person name="Finn R."/>
            <person name="Kale V."/>
            <person name="Holt S."/>
            <person name="Cochrane G."/>
            <person name="Meng A."/>
            <person name="Brown T."/>
            <person name="Cohen L."/>
        </authorList>
    </citation>
    <scope>NUCLEOTIDE SEQUENCE</scope>
    <source>
        <strain evidence="12">SAG 63-3</strain>
    </source>
</reference>
<dbReference type="GO" id="GO:0035082">
    <property type="term" value="P:axoneme assembly"/>
    <property type="evidence" value="ECO:0007669"/>
    <property type="project" value="InterPro"/>
</dbReference>
<evidence type="ECO:0000256" key="4">
    <source>
        <dbReference type="ARBA" id="ARBA00022846"/>
    </source>
</evidence>
<evidence type="ECO:0000256" key="7">
    <source>
        <dbReference type="ARBA" id="ARBA00023273"/>
    </source>
</evidence>
<comment type="subcellular location">
    <subcellularLocation>
        <location evidence="8">Cell projection</location>
        <location evidence="8">Kinocilium</location>
    </subcellularLocation>
    <subcellularLocation>
        <location evidence="1">Cytoplasm</location>
        <location evidence="1">Cytoskeleton</location>
        <location evidence="1">Flagellum axoneme</location>
    </subcellularLocation>
</comment>
<comment type="similarity">
    <text evidence="9">Belongs to the flagellar radial spoke RSP9 family.</text>
</comment>
<evidence type="ECO:0000256" key="5">
    <source>
        <dbReference type="ARBA" id="ARBA00023069"/>
    </source>
</evidence>
<feature type="compositionally biased region" description="Basic and acidic residues" evidence="11">
    <location>
        <begin position="118"/>
        <end position="140"/>
    </location>
</feature>
<sequence>MVQLEPHLTLTLKYLASCGAVITTEQQAALEYSLPIKRIEAGLRTLVLWGKILCLNGKDYLIAEGYNQAEIKDSYVSTETKYYYSQDGVRWSDLQSIDGDTSTRSAKIRGQLSGDPSKNYELEERDPNAPEKADGTEEEPKNIVFQIPELSVLRFRVDSINNSTGVIPANSMVINASNQVVSNHLFAGCAFPGKLESYQHRFIPPGGPSLAEDLRGSWSIHYDPFRAIAQCRSLLWPGYFFYYSNNDLSWGSLYVGNGLRNNDLIFML</sequence>
<keyword evidence="6" id="KW-0206">Cytoskeleton</keyword>
<keyword evidence="4" id="KW-0282">Flagellum</keyword>